<dbReference type="EMBL" id="QDDL01000013">
    <property type="protein sequence ID" value="PVZ64338.1"/>
    <property type="molecule type" value="Genomic_DNA"/>
</dbReference>
<organism evidence="4 5">
    <name type="scientific">Pelagibaculum spongiae</name>
    <dbReference type="NCBI Taxonomy" id="2080658"/>
    <lineage>
        <taxon>Bacteria</taxon>
        <taxon>Pseudomonadati</taxon>
        <taxon>Pseudomonadota</taxon>
        <taxon>Gammaproteobacteria</taxon>
        <taxon>Oceanospirillales</taxon>
        <taxon>Pelagibaculum</taxon>
    </lineage>
</organism>
<dbReference type="Pfam" id="PF12796">
    <property type="entry name" value="Ank_2"/>
    <property type="match status" value="6"/>
</dbReference>
<sequence length="852" mass="94416">MFRNLLYSASFILFIGCATKPTTENYHRAIQTGDIQTLKEIDQQNFRTAIATKQLAKLSLHYAVKKNQAEVLKYLIQSGYPADQKNSDGKTPLMLAAKSGSEPLIRLLIEMGANPEATDESGNIALSYLPKEHSSLAVLLFTKSSDLDRKNQADQTLLETVQGDAIKKFLVVQRADRYLAQRRLESALGKDDKEKVASYIHSGFPIDLRMKDQQTPVMMAISKNAKQSFKLLVEAGADLEAGNKNKNTPLHYAAYFNRPEMIETLLRHNVNINQKNKFGRNPLFTAVLNNNQEALVPLFIYKIDTNSLDNNSWSPLMHAVDQNQPQQVKALLQAGADPTLTNKKGWQALHLTVNHPKKTRHDFPVIAQMLIDAGADINAQTKVGDTAVNLAAYGNKLKTLNVLLHHKANTSIADESGWTPLISATYNNHPDSVTALLKSDANPNLSSKKGWAALHFTVNILKDKQHDLNLIAQQLIEAGANINQKTNSGYTPLNLAATNNKPKTLEVLIKQKAKLNLKNNNGWPPLMNAVNKGYQKITSQLLKAGAKPNISNKDGESALHLTVNKSKDATHDYPEIAQLLIKHGANLNSRNNFGATPLYLSVLNNKINTFTELLKHKPDISLTTHKGWSPLSAAVDNAQAEIAKKLLRAGANPNTATTDQWTPIMNAVNKNLPKIVQILLKAKADPDFSQKSGWTALHLLSNGKHQFDNRKVAKMLVRASASFNKKNDAGLTPLMLAAMNNRVQVTETLIEIGADLNEVNWKDNQRSALDYAIKEGNYQVASLLRNNKASSGLEAAKYPDRPAAKSGYIRCNTRCSNGDCYRTYSDGRKVRFQAERKYNPFNSQWEWDSGSC</sequence>
<evidence type="ECO:0000256" key="3">
    <source>
        <dbReference type="PROSITE-ProRule" id="PRU00023"/>
    </source>
</evidence>
<dbReference type="Gene3D" id="1.25.40.20">
    <property type="entry name" value="Ankyrin repeat-containing domain"/>
    <property type="match status" value="8"/>
</dbReference>
<feature type="repeat" description="ANK" evidence="3">
    <location>
        <begin position="521"/>
        <end position="553"/>
    </location>
</feature>
<dbReference type="PROSITE" id="PS50297">
    <property type="entry name" value="ANK_REP_REGION"/>
    <property type="match status" value="8"/>
</dbReference>
<dbReference type="PROSITE" id="PS50088">
    <property type="entry name" value="ANK_REPEAT"/>
    <property type="match status" value="13"/>
</dbReference>
<feature type="repeat" description="ANK" evidence="3">
    <location>
        <begin position="344"/>
        <end position="382"/>
    </location>
</feature>
<dbReference type="PRINTS" id="PR01415">
    <property type="entry name" value="ANKYRIN"/>
</dbReference>
<dbReference type="InterPro" id="IPR036770">
    <property type="entry name" value="Ankyrin_rpt-contain_sf"/>
</dbReference>
<name>A0A2V1GVP9_9GAMM</name>
<feature type="repeat" description="ANK" evidence="3">
    <location>
        <begin position="416"/>
        <end position="448"/>
    </location>
</feature>
<dbReference type="InterPro" id="IPR002110">
    <property type="entry name" value="Ankyrin_rpt"/>
</dbReference>
<feature type="repeat" description="ANK" evidence="3">
    <location>
        <begin position="626"/>
        <end position="658"/>
    </location>
</feature>
<feature type="repeat" description="ANK" evidence="3">
    <location>
        <begin position="554"/>
        <end position="592"/>
    </location>
</feature>
<dbReference type="OrthoDB" id="8453275at2"/>
<feature type="repeat" description="ANK" evidence="3">
    <location>
        <begin position="383"/>
        <end position="415"/>
    </location>
</feature>
<comment type="caution">
    <text evidence="4">The sequence shown here is derived from an EMBL/GenBank/DDBJ whole genome shotgun (WGS) entry which is preliminary data.</text>
</comment>
<feature type="repeat" description="ANK" evidence="3">
    <location>
        <begin position="245"/>
        <end position="277"/>
    </location>
</feature>
<reference evidence="4 5" key="1">
    <citation type="submission" date="2018-04" db="EMBL/GenBank/DDBJ databases">
        <title>Thalassorhabdus spongiae gen. nov., sp. nov., isolated from a marine sponge in South-West Iceland.</title>
        <authorList>
            <person name="Knobloch S."/>
            <person name="Daussin A."/>
            <person name="Johannsson R."/>
            <person name="Marteinsson V.T."/>
        </authorList>
    </citation>
    <scope>NUCLEOTIDE SEQUENCE [LARGE SCALE GENOMIC DNA]</scope>
    <source>
        <strain evidence="4 5">Hp12</strain>
    </source>
</reference>
<dbReference type="SUPFAM" id="SSF48403">
    <property type="entry name" value="Ankyrin repeat"/>
    <property type="match status" value="3"/>
</dbReference>
<protein>
    <submittedName>
        <fullName evidence="4">Uncharacterized protein</fullName>
    </submittedName>
</protein>
<keyword evidence="1" id="KW-0677">Repeat</keyword>
<feature type="repeat" description="ANK" evidence="3">
    <location>
        <begin position="88"/>
        <end position="120"/>
    </location>
</feature>
<dbReference type="PANTHER" id="PTHR24126">
    <property type="entry name" value="ANKYRIN REPEAT, PH AND SEC7 DOMAIN CONTAINING PROTEIN SECG-RELATED"/>
    <property type="match status" value="1"/>
</dbReference>
<evidence type="ECO:0000313" key="4">
    <source>
        <dbReference type="EMBL" id="PVZ64338.1"/>
    </source>
</evidence>
<dbReference type="PANTHER" id="PTHR24126:SF14">
    <property type="entry name" value="ANK_REP_REGION DOMAIN-CONTAINING PROTEIN"/>
    <property type="match status" value="1"/>
</dbReference>
<keyword evidence="2 3" id="KW-0040">ANK repeat</keyword>
<dbReference type="Pfam" id="PF00023">
    <property type="entry name" value="Ank"/>
    <property type="match status" value="2"/>
</dbReference>
<dbReference type="PROSITE" id="PS51257">
    <property type="entry name" value="PROKAR_LIPOPROTEIN"/>
    <property type="match status" value="1"/>
</dbReference>
<dbReference type="RefSeq" id="WP_116688890.1">
    <property type="nucleotide sequence ID" value="NZ_CAWNYD010000013.1"/>
</dbReference>
<feature type="repeat" description="ANK" evidence="3">
    <location>
        <begin position="729"/>
        <end position="761"/>
    </location>
</feature>
<evidence type="ECO:0000256" key="1">
    <source>
        <dbReference type="ARBA" id="ARBA00022737"/>
    </source>
</evidence>
<feature type="repeat" description="ANK" evidence="3">
    <location>
        <begin position="55"/>
        <end position="87"/>
    </location>
</feature>
<feature type="repeat" description="ANK" evidence="3">
    <location>
        <begin position="488"/>
        <end position="520"/>
    </location>
</feature>
<dbReference type="AlphaFoldDB" id="A0A2V1GVP9"/>
<feature type="repeat" description="ANK" evidence="3">
    <location>
        <begin position="212"/>
        <end position="244"/>
    </location>
</feature>
<accession>A0A2V1GVP9</accession>
<dbReference type="Proteomes" id="UP000244906">
    <property type="component" value="Unassembled WGS sequence"/>
</dbReference>
<evidence type="ECO:0000313" key="5">
    <source>
        <dbReference type="Proteomes" id="UP000244906"/>
    </source>
</evidence>
<proteinExistence type="predicted"/>
<evidence type="ECO:0000256" key="2">
    <source>
        <dbReference type="ARBA" id="ARBA00023043"/>
    </source>
</evidence>
<gene>
    <name evidence="4" type="ORF">DC094_19945</name>
</gene>
<keyword evidence="5" id="KW-1185">Reference proteome</keyword>
<dbReference type="SMART" id="SM00248">
    <property type="entry name" value="ANK"/>
    <property type="match status" value="19"/>
</dbReference>
<feature type="repeat" description="ANK" evidence="3">
    <location>
        <begin position="311"/>
        <end position="343"/>
    </location>
</feature>